<dbReference type="PANTHER" id="PTHR11941">
    <property type="entry name" value="ENOYL-COA HYDRATASE-RELATED"/>
    <property type="match status" value="1"/>
</dbReference>
<sequence>MIALRSFGRCIPQCHRIVFAAQPARFLSQNVEPKFEFVLTDLKGSGKNVGLIQLNRPKALNALCAGLIRDISLALDQFEADDNVKAIILTGSDRAFAGQCDNRQCVILFFHNT</sequence>
<gene>
    <name evidence="1" type="ORF">ECPE_LOCUS17335</name>
</gene>
<dbReference type="AlphaFoldDB" id="A0A183BDQ1"/>
<reference evidence="3" key="1">
    <citation type="submission" date="2016-06" db="UniProtKB">
        <authorList>
            <consortium name="WormBaseParasite"/>
        </authorList>
    </citation>
    <scope>IDENTIFICATION</scope>
</reference>
<dbReference type="GO" id="GO:0003824">
    <property type="term" value="F:catalytic activity"/>
    <property type="evidence" value="ECO:0007669"/>
    <property type="project" value="UniProtKB-ARBA"/>
</dbReference>
<dbReference type="SUPFAM" id="SSF52096">
    <property type="entry name" value="ClpP/crotonase"/>
    <property type="match status" value="1"/>
</dbReference>
<dbReference type="Proteomes" id="UP000272942">
    <property type="component" value="Unassembled WGS sequence"/>
</dbReference>
<organism evidence="3">
    <name type="scientific">Echinostoma caproni</name>
    <dbReference type="NCBI Taxonomy" id="27848"/>
    <lineage>
        <taxon>Eukaryota</taxon>
        <taxon>Metazoa</taxon>
        <taxon>Spiralia</taxon>
        <taxon>Lophotrochozoa</taxon>
        <taxon>Platyhelminthes</taxon>
        <taxon>Trematoda</taxon>
        <taxon>Digenea</taxon>
        <taxon>Plagiorchiida</taxon>
        <taxon>Echinostomata</taxon>
        <taxon>Echinostomatoidea</taxon>
        <taxon>Echinostomatidae</taxon>
        <taxon>Echinostoma</taxon>
    </lineage>
</organism>
<dbReference type="GO" id="GO:0005739">
    <property type="term" value="C:mitochondrion"/>
    <property type="evidence" value="ECO:0007669"/>
    <property type="project" value="TreeGrafter"/>
</dbReference>
<dbReference type="WBParaSite" id="ECPE_0001738101-mRNA-1">
    <property type="protein sequence ID" value="ECPE_0001738101-mRNA-1"/>
    <property type="gene ID" value="ECPE_0001738101"/>
</dbReference>
<reference evidence="1 2" key="2">
    <citation type="submission" date="2018-11" db="EMBL/GenBank/DDBJ databases">
        <authorList>
            <consortium name="Pathogen Informatics"/>
        </authorList>
    </citation>
    <scope>NUCLEOTIDE SEQUENCE [LARGE SCALE GENOMIC DNA]</scope>
    <source>
        <strain evidence="1 2">Egypt</strain>
    </source>
</reference>
<protein>
    <submittedName>
        <fullName evidence="3">3-hydroxyisobutyryl-CoA hydrolase</fullName>
    </submittedName>
</protein>
<dbReference type="InterPro" id="IPR029045">
    <property type="entry name" value="ClpP/crotonase-like_dom_sf"/>
</dbReference>
<dbReference type="GO" id="GO:0006635">
    <property type="term" value="P:fatty acid beta-oxidation"/>
    <property type="evidence" value="ECO:0007669"/>
    <property type="project" value="TreeGrafter"/>
</dbReference>
<evidence type="ECO:0000313" key="3">
    <source>
        <dbReference type="WBParaSite" id="ECPE_0001738101-mRNA-1"/>
    </source>
</evidence>
<dbReference type="Gene3D" id="3.30.300.220">
    <property type="match status" value="1"/>
</dbReference>
<dbReference type="InterPro" id="IPR001753">
    <property type="entry name" value="Enoyl-CoA_hydra/iso"/>
</dbReference>
<evidence type="ECO:0000313" key="2">
    <source>
        <dbReference type="Proteomes" id="UP000272942"/>
    </source>
</evidence>
<dbReference type="PANTHER" id="PTHR11941:SF54">
    <property type="entry name" value="ENOYL-COA HYDRATASE, MITOCHONDRIAL"/>
    <property type="match status" value="1"/>
</dbReference>
<keyword evidence="2" id="KW-1185">Reference proteome</keyword>
<evidence type="ECO:0000313" key="1">
    <source>
        <dbReference type="EMBL" id="VDP94625.1"/>
    </source>
</evidence>
<accession>A0A183BDQ1</accession>
<name>A0A183BDQ1_9TREM</name>
<dbReference type="OrthoDB" id="2018133at2759"/>
<dbReference type="Pfam" id="PF00378">
    <property type="entry name" value="ECH_1"/>
    <property type="match status" value="1"/>
</dbReference>
<proteinExistence type="predicted"/>
<dbReference type="EMBL" id="UZAN01068729">
    <property type="protein sequence ID" value="VDP94625.1"/>
    <property type="molecule type" value="Genomic_DNA"/>
</dbReference>